<dbReference type="EMBL" id="JAOVKC010001059">
    <property type="protein sequence ID" value="MCV5625994.1"/>
    <property type="molecule type" value="Genomic_DNA"/>
</dbReference>
<evidence type="ECO:0000313" key="2">
    <source>
        <dbReference type="EMBL" id="MCV5625994.1"/>
    </source>
</evidence>
<feature type="domain" description="WxL Interacting Protein host binding" evidence="1">
    <location>
        <begin position="15"/>
        <end position="89"/>
    </location>
</feature>
<feature type="non-terminal residue" evidence="2">
    <location>
        <position position="1"/>
    </location>
</feature>
<comment type="caution">
    <text evidence="2">The sequence shown here is derived from an EMBL/GenBank/DDBJ whole genome shotgun (WGS) entry which is preliminary data.</text>
</comment>
<feature type="non-terminal residue" evidence="2">
    <location>
        <position position="89"/>
    </location>
</feature>
<dbReference type="Pfam" id="PF11797">
    <property type="entry name" value="WxLIP_HBD"/>
    <property type="match status" value="1"/>
</dbReference>
<sequence length="89" mass="9950">LQEKEKENSNKAKDKKNVSIENRYSYVVGLVLNENDNAVEQHLELNEVAPGQMNARNVITANIQNTKPMLVNQLSIDAKVSRKGSSEVL</sequence>
<evidence type="ECO:0000259" key="1">
    <source>
        <dbReference type="Pfam" id="PF11797"/>
    </source>
</evidence>
<protein>
    <submittedName>
        <fullName evidence="2">DUF3324 domain-containing protein</fullName>
    </submittedName>
</protein>
<name>A0AAP3A486_ECOLX</name>
<proteinExistence type="predicted"/>
<accession>A0AAP3A486</accession>
<organism evidence="2 3">
    <name type="scientific">Escherichia coli</name>
    <dbReference type="NCBI Taxonomy" id="562"/>
    <lineage>
        <taxon>Bacteria</taxon>
        <taxon>Pseudomonadati</taxon>
        <taxon>Pseudomonadota</taxon>
        <taxon>Gammaproteobacteria</taxon>
        <taxon>Enterobacterales</taxon>
        <taxon>Enterobacteriaceae</taxon>
        <taxon>Escherichia</taxon>
    </lineage>
</organism>
<dbReference type="Proteomes" id="UP001208624">
    <property type="component" value="Unassembled WGS sequence"/>
</dbReference>
<dbReference type="InterPro" id="IPR021759">
    <property type="entry name" value="WxLIP_HBD"/>
</dbReference>
<evidence type="ECO:0000313" key="3">
    <source>
        <dbReference type="Proteomes" id="UP001208624"/>
    </source>
</evidence>
<reference evidence="2" key="1">
    <citation type="submission" date="2023-06" db="EMBL/GenBank/DDBJ databases">
        <title>Deciphering the underlying mechanisms mediating the transmission of blaNDM gene from human to animals in China.</title>
        <authorList>
            <person name="Chen K."/>
            <person name="Chen S."/>
        </authorList>
    </citation>
    <scope>NUCLEOTIDE SEQUENCE</scope>
    <source>
        <strain evidence="2">1199</strain>
    </source>
</reference>
<gene>
    <name evidence="2" type="ORF">OFN31_30660</name>
</gene>
<dbReference type="AlphaFoldDB" id="A0AAP3A486"/>